<evidence type="ECO:0000313" key="5">
    <source>
        <dbReference type="EMBL" id="OZI66732.1"/>
    </source>
</evidence>
<keyword evidence="3" id="KW-0560">Oxidoreductase</keyword>
<dbReference type="InterPro" id="IPR036683">
    <property type="entry name" value="CO_DH_flav_C_dom_sf"/>
</dbReference>
<proteinExistence type="predicted"/>
<dbReference type="InterPro" id="IPR016169">
    <property type="entry name" value="FAD-bd_PCMH_sub2"/>
</dbReference>
<dbReference type="GO" id="GO:0016491">
    <property type="term" value="F:oxidoreductase activity"/>
    <property type="evidence" value="ECO:0007669"/>
    <property type="project" value="UniProtKB-KW"/>
</dbReference>
<dbReference type="SUPFAM" id="SSF56176">
    <property type="entry name" value="FAD-binding/transporter-associated domain-like"/>
    <property type="match status" value="1"/>
</dbReference>
<sequence length="296" mass="31666">MKPSVFTYHDPRTIDDAVGLVGRLENARPLAGGQSLMAMINMRFVQPDHIIDLNRVEGLAGIAESAEEISIGAMTRQRELEFSPLIAARLPLMSEALLHVGHRQTRNRGTLGGSLCHLDPAAEMVAVAAAFDAVVQVAGPNGRREIPFQEFPLGFMMPAIDADELVTGVRYPLWPQGHGSAFVEFSRRHGDFAIVSAAALVMLDGRGQVARAALALGGVGTAPLRMTEVESMLLGNVPSEALVRDAAERCRNIDALDDALVTAAYRRSLAAVMARRALVAACTRAGAHFPQTPTQA</sequence>
<dbReference type="InterPro" id="IPR005107">
    <property type="entry name" value="CO_DH_flav_C"/>
</dbReference>
<name>A0A261UZF4_9BORD</name>
<dbReference type="InterPro" id="IPR002346">
    <property type="entry name" value="Mopterin_DH_FAD-bd"/>
</dbReference>
<gene>
    <name evidence="5" type="ORF">CAL28_03130</name>
</gene>
<evidence type="ECO:0000256" key="2">
    <source>
        <dbReference type="ARBA" id="ARBA00022827"/>
    </source>
</evidence>
<keyword evidence="6" id="KW-1185">Reference proteome</keyword>
<keyword evidence="2" id="KW-0274">FAD</keyword>
<dbReference type="Proteomes" id="UP000215767">
    <property type="component" value="Unassembled WGS sequence"/>
</dbReference>
<dbReference type="RefSeq" id="WP_094839932.1">
    <property type="nucleotide sequence ID" value="NZ_NEVS01000001.1"/>
</dbReference>
<dbReference type="PROSITE" id="PS51387">
    <property type="entry name" value="FAD_PCMH"/>
    <property type="match status" value="1"/>
</dbReference>
<feature type="domain" description="FAD-binding PCMH-type" evidence="4">
    <location>
        <begin position="1"/>
        <end position="176"/>
    </location>
</feature>
<dbReference type="GO" id="GO:0071949">
    <property type="term" value="F:FAD binding"/>
    <property type="evidence" value="ECO:0007669"/>
    <property type="project" value="InterPro"/>
</dbReference>
<reference evidence="6" key="1">
    <citation type="submission" date="2017-05" db="EMBL/GenBank/DDBJ databases">
        <title>Complete and WGS of Bordetella genogroups.</title>
        <authorList>
            <person name="Spilker T."/>
            <person name="Lipuma J."/>
        </authorList>
    </citation>
    <scope>NUCLEOTIDE SEQUENCE [LARGE SCALE GENOMIC DNA]</scope>
    <source>
        <strain evidence="6">AU8856</strain>
    </source>
</reference>
<dbReference type="SMART" id="SM01092">
    <property type="entry name" value="CO_deh_flav_C"/>
    <property type="match status" value="1"/>
</dbReference>
<evidence type="ECO:0000256" key="3">
    <source>
        <dbReference type="ARBA" id="ARBA00023002"/>
    </source>
</evidence>
<protein>
    <submittedName>
        <fullName evidence="5">Molybdopterin dehydrogenase</fullName>
    </submittedName>
</protein>
<dbReference type="Pfam" id="PF00941">
    <property type="entry name" value="FAD_binding_5"/>
    <property type="match status" value="1"/>
</dbReference>
<dbReference type="AlphaFoldDB" id="A0A261UZF4"/>
<dbReference type="InterPro" id="IPR051312">
    <property type="entry name" value="Diverse_Substr_Oxidored"/>
</dbReference>
<evidence type="ECO:0000313" key="6">
    <source>
        <dbReference type="Proteomes" id="UP000215767"/>
    </source>
</evidence>
<dbReference type="InterPro" id="IPR016166">
    <property type="entry name" value="FAD-bd_PCMH"/>
</dbReference>
<organism evidence="5 6">
    <name type="scientific">Bordetella genomosp. 11</name>
    <dbReference type="NCBI Taxonomy" id="1416808"/>
    <lineage>
        <taxon>Bacteria</taxon>
        <taxon>Pseudomonadati</taxon>
        <taxon>Pseudomonadota</taxon>
        <taxon>Betaproteobacteria</taxon>
        <taxon>Burkholderiales</taxon>
        <taxon>Alcaligenaceae</taxon>
        <taxon>Bordetella</taxon>
    </lineage>
</organism>
<dbReference type="Gene3D" id="3.30.43.10">
    <property type="entry name" value="Uridine Diphospho-n-acetylenolpyruvylglucosamine Reductase, domain 2"/>
    <property type="match status" value="1"/>
</dbReference>
<dbReference type="PANTHER" id="PTHR42659">
    <property type="entry name" value="XANTHINE DEHYDROGENASE SUBUNIT C-RELATED"/>
    <property type="match status" value="1"/>
</dbReference>
<dbReference type="InterPro" id="IPR016167">
    <property type="entry name" value="FAD-bd_PCMH_sub1"/>
</dbReference>
<dbReference type="Gene3D" id="3.30.465.10">
    <property type="match status" value="1"/>
</dbReference>
<comment type="caution">
    <text evidence="5">The sequence shown here is derived from an EMBL/GenBank/DDBJ whole genome shotgun (WGS) entry which is preliminary data.</text>
</comment>
<dbReference type="Pfam" id="PF03450">
    <property type="entry name" value="CO_deh_flav_C"/>
    <property type="match status" value="1"/>
</dbReference>
<dbReference type="InterPro" id="IPR036318">
    <property type="entry name" value="FAD-bd_PCMH-like_sf"/>
</dbReference>
<accession>A0A261UZF4</accession>
<dbReference type="EMBL" id="NEVS01000001">
    <property type="protein sequence ID" value="OZI66732.1"/>
    <property type="molecule type" value="Genomic_DNA"/>
</dbReference>
<evidence type="ECO:0000259" key="4">
    <source>
        <dbReference type="PROSITE" id="PS51387"/>
    </source>
</evidence>
<evidence type="ECO:0000256" key="1">
    <source>
        <dbReference type="ARBA" id="ARBA00022630"/>
    </source>
</evidence>
<dbReference type="PANTHER" id="PTHR42659:SF2">
    <property type="entry name" value="XANTHINE DEHYDROGENASE SUBUNIT C-RELATED"/>
    <property type="match status" value="1"/>
</dbReference>
<dbReference type="OrthoDB" id="9793944at2"/>
<dbReference type="SUPFAM" id="SSF55447">
    <property type="entry name" value="CO dehydrogenase flavoprotein C-terminal domain-like"/>
    <property type="match status" value="1"/>
</dbReference>
<keyword evidence="1" id="KW-0285">Flavoprotein</keyword>
<dbReference type="Gene3D" id="3.30.390.50">
    <property type="entry name" value="CO dehydrogenase flavoprotein, C-terminal domain"/>
    <property type="match status" value="1"/>
</dbReference>